<dbReference type="Pfam" id="PF25583">
    <property type="entry name" value="WCX"/>
    <property type="match status" value="1"/>
</dbReference>
<reference evidence="2 3" key="1">
    <citation type="submission" date="2020-11" db="EMBL/GenBank/DDBJ databases">
        <title>Pseudomonas fulva producing VIM-24.</title>
        <authorList>
            <person name="Liu S."/>
        </authorList>
    </citation>
    <scope>NUCLEOTIDE SEQUENCE [LARGE SCALE GENOMIC DNA]</scope>
    <source>
        <strain evidence="2 3">ZDHY414</strain>
    </source>
</reference>
<accession>A0A2L1WCS5</accession>
<sequence>MPSQSSRHTIARQWELLKLLPGRDPGMSCTQLQAALSSAGHATTKRTVERDLVELAGLFPLQCNSACMPYSWHWQPGRKLRDGAPPAPGDAPAQVELHAWVDESLYHHLEMHPLGTGMRLTCLPNGGAILVTTVADDRALMGWLLSQAGAIRVQGPQSVRLALLEHLRQSLALHDTGA</sequence>
<dbReference type="EMBL" id="CP064946">
    <property type="protein sequence ID" value="QPH50899.1"/>
    <property type="molecule type" value="Genomic_DNA"/>
</dbReference>
<organism evidence="2 3">
    <name type="scientific">Pseudomonas fulva</name>
    <dbReference type="NCBI Taxonomy" id="47880"/>
    <lineage>
        <taxon>Bacteria</taxon>
        <taxon>Pseudomonadati</taxon>
        <taxon>Pseudomonadota</taxon>
        <taxon>Gammaproteobacteria</taxon>
        <taxon>Pseudomonadales</taxon>
        <taxon>Pseudomonadaceae</taxon>
        <taxon>Pseudomonas</taxon>
    </lineage>
</organism>
<dbReference type="RefSeq" id="WP_027914725.1">
    <property type="nucleotide sequence ID" value="NZ_BQHM01000002.1"/>
</dbReference>
<dbReference type="InterPro" id="IPR057727">
    <property type="entry name" value="WCX_dom"/>
</dbReference>
<protein>
    <submittedName>
        <fullName evidence="2">WYL domain-containing protein</fullName>
    </submittedName>
</protein>
<evidence type="ECO:0000313" key="3">
    <source>
        <dbReference type="Proteomes" id="UP000594430"/>
    </source>
</evidence>
<dbReference type="AlphaFoldDB" id="A0A2L1WCS5"/>
<evidence type="ECO:0000259" key="1">
    <source>
        <dbReference type="Pfam" id="PF25583"/>
    </source>
</evidence>
<evidence type="ECO:0000313" key="2">
    <source>
        <dbReference type="EMBL" id="QPH50899.1"/>
    </source>
</evidence>
<dbReference type="Proteomes" id="UP000594430">
    <property type="component" value="Chromosome"/>
</dbReference>
<dbReference type="GeneID" id="93441921"/>
<feature type="domain" description="WCX" evidence="1">
    <location>
        <begin position="95"/>
        <end position="169"/>
    </location>
</feature>
<proteinExistence type="predicted"/>
<name>A0A2L1WCS5_9PSED</name>
<gene>
    <name evidence="2" type="ORF">IZU98_09485</name>
</gene>